<evidence type="ECO:0000256" key="1">
    <source>
        <dbReference type="SAM" id="MobiDB-lite"/>
    </source>
</evidence>
<protein>
    <submittedName>
        <fullName evidence="2">Uncharacterized protein</fullName>
    </submittedName>
</protein>
<keyword evidence="3" id="KW-1185">Reference proteome</keyword>
<reference evidence="2 3" key="1">
    <citation type="submission" date="2018-07" db="EMBL/GenBank/DDBJ databases">
        <title>Whole genome Sequencing of Pseudoxanthomonas gei KCTC 32298 (T).</title>
        <authorList>
            <person name="Kumar S."/>
            <person name="Bansal K."/>
            <person name="Kaur A."/>
            <person name="Patil P."/>
            <person name="Sharma S."/>
            <person name="Patil P.B."/>
        </authorList>
    </citation>
    <scope>NUCLEOTIDE SEQUENCE [LARGE SCALE GENOMIC DNA]</scope>
    <source>
        <strain evidence="2 3">KCTC 32298</strain>
    </source>
</reference>
<feature type="region of interest" description="Disordered" evidence="1">
    <location>
        <begin position="1"/>
        <end position="20"/>
    </location>
</feature>
<dbReference type="EMBL" id="QOVG01000001">
    <property type="protein sequence ID" value="NDK37645.1"/>
    <property type="molecule type" value="Genomic_DNA"/>
</dbReference>
<sequence>MQTADGARIPQPDHTLGAQGNDIRDVALEGFGQIKRVGDACDLKEPLKDTGFSLTQSAEPEAAACAHIATAEPRTGGFLWANGHAGFSGRRARSRTPHVRCWSRRVGLEGRRVGLRGRRVRCGSWRVRSLSPRVGLQTPHAGCRSRHVRSLSPRAAFQGRRLGSATPRARFQNRRMRVAGTPQLVIPAKARTRRLLAPLSRLWFHRGAGFRRDDRLEGEGGKQRADAGSRPRKKGCGFPQPFWFASGADQNL</sequence>
<accession>A0ABX0AAQ0</accession>
<dbReference type="Proteomes" id="UP001429354">
    <property type="component" value="Unassembled WGS sequence"/>
</dbReference>
<proteinExistence type="predicted"/>
<evidence type="ECO:0000313" key="3">
    <source>
        <dbReference type="Proteomes" id="UP001429354"/>
    </source>
</evidence>
<evidence type="ECO:0000313" key="2">
    <source>
        <dbReference type="EMBL" id="NDK37645.1"/>
    </source>
</evidence>
<name>A0ABX0AAQ0_9GAMM</name>
<feature type="region of interest" description="Disordered" evidence="1">
    <location>
        <begin position="213"/>
        <end position="252"/>
    </location>
</feature>
<feature type="compositionally biased region" description="Basic and acidic residues" evidence="1">
    <location>
        <begin position="213"/>
        <end position="229"/>
    </location>
</feature>
<gene>
    <name evidence="2" type="ORF">DT603_02140</name>
</gene>
<comment type="caution">
    <text evidence="2">The sequence shown here is derived from an EMBL/GenBank/DDBJ whole genome shotgun (WGS) entry which is preliminary data.</text>
</comment>
<organism evidence="2 3">
    <name type="scientific">Pseudoxanthomonas gei</name>
    <dbReference type="NCBI Taxonomy" id="1383030"/>
    <lineage>
        <taxon>Bacteria</taxon>
        <taxon>Pseudomonadati</taxon>
        <taxon>Pseudomonadota</taxon>
        <taxon>Gammaproteobacteria</taxon>
        <taxon>Lysobacterales</taxon>
        <taxon>Lysobacteraceae</taxon>
        <taxon>Pseudoxanthomonas</taxon>
    </lineage>
</organism>